<name>A0A835XLR1_9CHLO</name>
<keyword evidence="2" id="KW-1185">Reference proteome</keyword>
<evidence type="ECO:0000313" key="2">
    <source>
        <dbReference type="Proteomes" id="UP000612055"/>
    </source>
</evidence>
<proteinExistence type="predicted"/>
<dbReference type="Proteomes" id="UP000612055">
    <property type="component" value="Unassembled WGS sequence"/>
</dbReference>
<sequence>GTDWVSDLTSTNSNNWGTVFKVRTPSWNGQTVTTPGGYAYMCSGCAQNSAYRGAVVGEVTISVTRSSLGFTASITVGSVPSGYSVFDVNMFLGASSFTVTSSAALPFSTGYYDGCTLYVALHYVSSRPCTLQQTPCTGRR</sequence>
<gene>
    <name evidence="1" type="ORF">HYH03_015569</name>
</gene>
<reference evidence="1" key="1">
    <citation type="journal article" date="2020" name="bioRxiv">
        <title>Comparative genomics of Chlamydomonas.</title>
        <authorList>
            <person name="Craig R.J."/>
            <person name="Hasan A.R."/>
            <person name="Ness R.W."/>
            <person name="Keightley P.D."/>
        </authorList>
    </citation>
    <scope>NUCLEOTIDE SEQUENCE</scope>
    <source>
        <strain evidence="1">CCAP 11/70</strain>
    </source>
</reference>
<comment type="caution">
    <text evidence="1">The sequence shown here is derived from an EMBL/GenBank/DDBJ whole genome shotgun (WGS) entry which is preliminary data.</text>
</comment>
<organism evidence="1 2">
    <name type="scientific">Edaphochlamys debaryana</name>
    <dbReference type="NCBI Taxonomy" id="47281"/>
    <lineage>
        <taxon>Eukaryota</taxon>
        <taxon>Viridiplantae</taxon>
        <taxon>Chlorophyta</taxon>
        <taxon>core chlorophytes</taxon>
        <taxon>Chlorophyceae</taxon>
        <taxon>CS clade</taxon>
        <taxon>Chlamydomonadales</taxon>
        <taxon>Chlamydomonadales incertae sedis</taxon>
        <taxon>Edaphochlamys</taxon>
    </lineage>
</organism>
<accession>A0A835XLR1</accession>
<evidence type="ECO:0000313" key="1">
    <source>
        <dbReference type="EMBL" id="KAG2485760.1"/>
    </source>
</evidence>
<dbReference type="EMBL" id="JAEHOE010000123">
    <property type="protein sequence ID" value="KAG2485760.1"/>
    <property type="molecule type" value="Genomic_DNA"/>
</dbReference>
<feature type="non-terminal residue" evidence="1">
    <location>
        <position position="140"/>
    </location>
</feature>
<protein>
    <submittedName>
        <fullName evidence="1">Uncharacterized protein</fullName>
    </submittedName>
</protein>
<dbReference type="AlphaFoldDB" id="A0A835XLR1"/>